<dbReference type="InterPro" id="IPR051930">
    <property type="entry name" value="FNR_type-1"/>
</dbReference>
<gene>
    <name evidence="6" type="ordered locus">Pcryo_0586</name>
</gene>
<dbReference type="PRINTS" id="PR00371">
    <property type="entry name" value="FPNCR"/>
</dbReference>
<accession>Q1QD84</accession>
<evidence type="ECO:0000256" key="3">
    <source>
        <dbReference type="ARBA" id="ARBA00022741"/>
    </source>
</evidence>
<evidence type="ECO:0000313" key="7">
    <source>
        <dbReference type="Proteomes" id="UP000002425"/>
    </source>
</evidence>
<dbReference type="InterPro" id="IPR017938">
    <property type="entry name" value="Riboflavin_synthase-like_b-brl"/>
</dbReference>
<dbReference type="Gene3D" id="2.40.30.10">
    <property type="entry name" value="Translation factors"/>
    <property type="match status" value="1"/>
</dbReference>
<evidence type="ECO:0000256" key="1">
    <source>
        <dbReference type="ARBA" id="ARBA00008312"/>
    </source>
</evidence>
<dbReference type="SUPFAM" id="SSF63380">
    <property type="entry name" value="Riboflavin synthase domain-like"/>
    <property type="match status" value="1"/>
</dbReference>
<organism evidence="6 7">
    <name type="scientific">Psychrobacter cryohalolentis (strain ATCC BAA-1226 / DSM 17306 / VKM B-2378 / K5)</name>
    <dbReference type="NCBI Taxonomy" id="335284"/>
    <lineage>
        <taxon>Bacteria</taxon>
        <taxon>Pseudomonadati</taxon>
        <taxon>Pseudomonadota</taxon>
        <taxon>Gammaproteobacteria</taxon>
        <taxon>Moraxellales</taxon>
        <taxon>Moraxellaceae</taxon>
        <taxon>Psychrobacter</taxon>
    </lineage>
</organism>
<dbReference type="Pfam" id="PF00175">
    <property type="entry name" value="NAD_binding_1"/>
    <property type="match status" value="1"/>
</dbReference>
<dbReference type="PANTHER" id="PTHR47878">
    <property type="entry name" value="OXIDOREDUCTASE FAD/NAD(P)-BINDING DOMAIN PROTEIN"/>
    <property type="match status" value="1"/>
</dbReference>
<dbReference type="GO" id="GO:0004324">
    <property type="term" value="F:ferredoxin-NADP+ reductase activity"/>
    <property type="evidence" value="ECO:0007669"/>
    <property type="project" value="UniProtKB-EC"/>
</dbReference>
<dbReference type="KEGG" id="pcr:Pcryo_0586"/>
<evidence type="ECO:0000259" key="5">
    <source>
        <dbReference type="PROSITE" id="PS51384"/>
    </source>
</evidence>
<comment type="catalytic activity">
    <reaction evidence="4">
        <text>2 reduced [2Fe-2S]-[ferredoxin] + NADP(+) + H(+) = 2 oxidized [2Fe-2S]-[ferredoxin] + NADPH</text>
        <dbReference type="Rhea" id="RHEA:20125"/>
        <dbReference type="Rhea" id="RHEA-COMP:10000"/>
        <dbReference type="Rhea" id="RHEA-COMP:10001"/>
        <dbReference type="ChEBI" id="CHEBI:15378"/>
        <dbReference type="ChEBI" id="CHEBI:33737"/>
        <dbReference type="ChEBI" id="CHEBI:33738"/>
        <dbReference type="ChEBI" id="CHEBI:57783"/>
        <dbReference type="ChEBI" id="CHEBI:58349"/>
        <dbReference type="EC" id="1.18.1.2"/>
    </reaction>
</comment>
<evidence type="ECO:0000313" key="6">
    <source>
        <dbReference type="EMBL" id="ABE74369.1"/>
    </source>
</evidence>
<keyword evidence="3" id="KW-0547">Nucleotide-binding</keyword>
<dbReference type="InterPro" id="IPR001709">
    <property type="entry name" value="Flavoprot_Pyr_Nucl_cyt_Rdtase"/>
</dbReference>
<dbReference type="AlphaFoldDB" id="Q1QD84"/>
<dbReference type="InterPro" id="IPR033892">
    <property type="entry name" value="FNR_bac"/>
</dbReference>
<dbReference type="InterPro" id="IPR017927">
    <property type="entry name" value="FAD-bd_FR_type"/>
</dbReference>
<dbReference type="RefSeq" id="WP_011512937.1">
    <property type="nucleotide sequence ID" value="NC_007969.1"/>
</dbReference>
<comment type="similarity">
    <text evidence="1">Belongs to the ferredoxin--NADP reductase type 1 family.</text>
</comment>
<dbReference type="EMBL" id="CP000323">
    <property type="protein sequence ID" value="ABE74369.1"/>
    <property type="molecule type" value="Genomic_DNA"/>
</dbReference>
<dbReference type="GO" id="GO:0034599">
    <property type="term" value="P:cellular response to oxidative stress"/>
    <property type="evidence" value="ECO:0007669"/>
    <property type="project" value="TreeGrafter"/>
</dbReference>
<name>Q1QD84_PSYCK</name>
<sequence>MSDNIQTVTVLSKTTWTPNLFSFTVSRPDSFKFTAGQFVRLGVNPSHLNYYKQQGKAGNDVANDALNEDIFRAYSIVSSPFDEVLEFFSIVIPDGAFTSQLQHLEVGDELLLNTMPFGFLTLARYQKPLPKDLWLLATGTGLAPFLSMLQDLKTWEDYEHIILAYSARSIEELAYVDKIKSLQEDFGSLVDNPAKLIFIPIVTREPVEGTLTERLPKLLLDGTLQERAGIALDVDSTQVMLCGNPDMVEDTKETLKTLGLVMNRRGEGNIAVENYW</sequence>
<feature type="domain" description="FAD-binding FR-type" evidence="5">
    <location>
        <begin position="3"/>
        <end position="123"/>
    </location>
</feature>
<dbReference type="InterPro" id="IPR001433">
    <property type="entry name" value="OxRdtase_FAD/NAD-bd"/>
</dbReference>
<evidence type="ECO:0000256" key="2">
    <source>
        <dbReference type="ARBA" id="ARBA00013223"/>
    </source>
</evidence>
<dbReference type="InterPro" id="IPR039261">
    <property type="entry name" value="FNR_nucleotide-bd"/>
</dbReference>
<dbReference type="GO" id="GO:0042167">
    <property type="term" value="P:heme catabolic process"/>
    <property type="evidence" value="ECO:0007669"/>
    <property type="project" value="TreeGrafter"/>
</dbReference>
<reference evidence="6" key="1">
    <citation type="submission" date="2006-03" db="EMBL/GenBank/DDBJ databases">
        <title>Complete sequence of chromosome of Psychrobacter cryohalolentis K5.</title>
        <authorList>
            <consortium name="US DOE Joint Genome Institute"/>
            <person name="Copeland A."/>
            <person name="Lucas S."/>
            <person name="Lapidus A."/>
            <person name="Barry K."/>
            <person name="Detter J.C."/>
            <person name="Glavina del Rio T."/>
            <person name="Hammon N."/>
            <person name="Israni S."/>
            <person name="Dalin E."/>
            <person name="Tice H."/>
            <person name="Pitluck S."/>
            <person name="Brettin T."/>
            <person name="Bruce D."/>
            <person name="Han C."/>
            <person name="Tapia R."/>
            <person name="Sims D.R."/>
            <person name="Gilna P."/>
            <person name="Schmutz J."/>
            <person name="Larimer F."/>
            <person name="Land M."/>
            <person name="Hauser L."/>
            <person name="Kyrpides N."/>
            <person name="Kim E."/>
            <person name="Richardson P."/>
        </authorList>
    </citation>
    <scope>NUCLEOTIDE SEQUENCE</scope>
    <source>
        <strain evidence="6">K5</strain>
    </source>
</reference>
<dbReference type="PROSITE" id="PS51384">
    <property type="entry name" value="FAD_FR"/>
    <property type="match status" value="1"/>
</dbReference>
<proteinExistence type="inferred from homology"/>
<dbReference type="SUPFAM" id="SSF52343">
    <property type="entry name" value="Ferredoxin reductase-like, C-terminal NADP-linked domain"/>
    <property type="match status" value="1"/>
</dbReference>
<dbReference type="Proteomes" id="UP000002425">
    <property type="component" value="Chromosome"/>
</dbReference>
<protein>
    <recommendedName>
        <fullName evidence="2">ferredoxin--NADP(+) reductase</fullName>
        <ecNumber evidence="2">1.18.1.2</ecNumber>
    </recommendedName>
</protein>
<dbReference type="EC" id="1.18.1.2" evidence="2"/>
<dbReference type="CDD" id="cd06195">
    <property type="entry name" value="FNR1"/>
    <property type="match status" value="1"/>
</dbReference>
<dbReference type="Gene3D" id="3.40.50.80">
    <property type="entry name" value="Nucleotide-binding domain of ferredoxin-NADP reductase (FNR) module"/>
    <property type="match status" value="1"/>
</dbReference>
<evidence type="ECO:0000256" key="4">
    <source>
        <dbReference type="ARBA" id="ARBA00047776"/>
    </source>
</evidence>
<keyword evidence="7" id="KW-1185">Reference proteome</keyword>
<dbReference type="HOGENOM" id="CLU_003827_3_0_6"/>
<dbReference type="eggNOG" id="COG1018">
    <property type="taxonomic scope" value="Bacteria"/>
</dbReference>
<dbReference type="PANTHER" id="PTHR47878:SF2">
    <property type="entry name" value="OXIDOREDUCTASE FAD_NAD(P)-BINDING DOMAIN PROTEIN"/>
    <property type="match status" value="1"/>
</dbReference>
<dbReference type="GO" id="GO:0000166">
    <property type="term" value="F:nucleotide binding"/>
    <property type="evidence" value="ECO:0007669"/>
    <property type="project" value="UniProtKB-KW"/>
</dbReference>
<dbReference type="STRING" id="335284.Pcryo_0586"/>